<keyword evidence="7" id="KW-0677">Repeat</keyword>
<feature type="transmembrane region" description="Helical" evidence="13">
    <location>
        <begin position="484"/>
        <end position="506"/>
    </location>
</feature>
<evidence type="ECO:0000256" key="2">
    <source>
        <dbReference type="ARBA" id="ARBA00009592"/>
    </source>
</evidence>
<protein>
    <recommendedName>
        <fullName evidence="14">Leucine-rich repeat-containing N-terminal plant-type domain-containing protein</fullName>
    </recommendedName>
</protein>
<keyword evidence="4" id="KW-0433">Leucine-rich repeat</keyword>
<evidence type="ECO:0000256" key="1">
    <source>
        <dbReference type="ARBA" id="ARBA00004236"/>
    </source>
</evidence>
<accession>D8T7X7</accession>
<dbReference type="AlphaFoldDB" id="D8T7X7"/>
<dbReference type="PANTHER" id="PTHR48052:SF66">
    <property type="entry name" value="OS02G0610000 PROTEIN"/>
    <property type="match status" value="1"/>
</dbReference>
<dbReference type="Pfam" id="PF13855">
    <property type="entry name" value="LRR_8"/>
    <property type="match status" value="1"/>
</dbReference>
<comment type="subcellular location">
    <subcellularLocation>
        <location evidence="1">Cell membrane</location>
    </subcellularLocation>
    <subcellularLocation>
        <location evidence="12">Endomembrane system</location>
        <topology evidence="12">Single-pass membrane protein</topology>
    </subcellularLocation>
</comment>
<dbReference type="PANTHER" id="PTHR48052">
    <property type="entry name" value="UNNAMED PRODUCT"/>
    <property type="match status" value="1"/>
</dbReference>
<keyword evidence="10" id="KW-0675">Receptor</keyword>
<evidence type="ECO:0000256" key="12">
    <source>
        <dbReference type="ARBA" id="ARBA00037847"/>
    </source>
</evidence>
<keyword evidence="9 13" id="KW-0472">Membrane</keyword>
<evidence type="ECO:0000313" key="16">
    <source>
        <dbReference type="Proteomes" id="UP000001514"/>
    </source>
</evidence>
<keyword evidence="16" id="KW-1185">Reference proteome</keyword>
<proteinExistence type="inferred from homology"/>
<dbReference type="InterPro" id="IPR013210">
    <property type="entry name" value="LRR_N_plant-typ"/>
</dbReference>
<keyword evidence="8 13" id="KW-1133">Transmembrane helix</keyword>
<dbReference type="Proteomes" id="UP000001514">
    <property type="component" value="Unassembled WGS sequence"/>
</dbReference>
<dbReference type="GO" id="GO:0005886">
    <property type="term" value="C:plasma membrane"/>
    <property type="evidence" value="ECO:0007669"/>
    <property type="project" value="UniProtKB-SubCell"/>
</dbReference>
<dbReference type="eggNOG" id="ENOG502QS1K">
    <property type="taxonomic scope" value="Eukaryota"/>
</dbReference>
<dbReference type="FunFam" id="3.80.10.10:FF:000095">
    <property type="entry name" value="LRR receptor-like serine/threonine-protein kinase GSO1"/>
    <property type="match status" value="1"/>
</dbReference>
<dbReference type="InParanoid" id="D8T7X7"/>
<comment type="similarity">
    <text evidence="2">Belongs to the RLP family.</text>
</comment>
<evidence type="ECO:0000256" key="13">
    <source>
        <dbReference type="SAM" id="Phobius"/>
    </source>
</evidence>
<dbReference type="KEGG" id="smo:SELMODRAFT_134042"/>
<evidence type="ECO:0000256" key="8">
    <source>
        <dbReference type="ARBA" id="ARBA00022989"/>
    </source>
</evidence>
<evidence type="ECO:0000256" key="9">
    <source>
        <dbReference type="ARBA" id="ARBA00023136"/>
    </source>
</evidence>
<evidence type="ECO:0000256" key="10">
    <source>
        <dbReference type="ARBA" id="ARBA00023170"/>
    </source>
</evidence>
<dbReference type="Gene3D" id="3.80.10.10">
    <property type="entry name" value="Ribonuclease Inhibitor"/>
    <property type="match status" value="4"/>
</dbReference>
<dbReference type="GO" id="GO:0004672">
    <property type="term" value="F:protein kinase activity"/>
    <property type="evidence" value="ECO:0000318"/>
    <property type="project" value="GO_Central"/>
</dbReference>
<evidence type="ECO:0000313" key="15">
    <source>
        <dbReference type="EMBL" id="EFJ07233.1"/>
    </source>
</evidence>
<feature type="domain" description="Leucine-rich repeat-containing N-terminal plant-type" evidence="14">
    <location>
        <begin position="15"/>
        <end position="50"/>
    </location>
</feature>
<dbReference type="InterPro" id="IPR032675">
    <property type="entry name" value="LRR_dom_sf"/>
</dbReference>
<dbReference type="Pfam" id="PF08263">
    <property type="entry name" value="LRRNT_2"/>
    <property type="match status" value="1"/>
</dbReference>
<keyword evidence="5 13" id="KW-0812">Transmembrane</keyword>
<dbReference type="Gramene" id="EFJ07233">
    <property type="protein sequence ID" value="EFJ07233"/>
    <property type="gene ID" value="SELMODRAFT_134042"/>
</dbReference>
<gene>
    <name evidence="15" type="ORF">SELMODRAFT_134042</name>
</gene>
<evidence type="ECO:0000259" key="14">
    <source>
        <dbReference type="Pfam" id="PF08263"/>
    </source>
</evidence>
<reference evidence="15 16" key="1">
    <citation type="journal article" date="2011" name="Science">
        <title>The Selaginella genome identifies genetic changes associated with the evolution of vascular plants.</title>
        <authorList>
            <person name="Banks J.A."/>
            <person name="Nishiyama T."/>
            <person name="Hasebe M."/>
            <person name="Bowman J.L."/>
            <person name="Gribskov M."/>
            <person name="dePamphilis C."/>
            <person name="Albert V.A."/>
            <person name="Aono N."/>
            <person name="Aoyama T."/>
            <person name="Ambrose B.A."/>
            <person name="Ashton N.W."/>
            <person name="Axtell M.J."/>
            <person name="Barker E."/>
            <person name="Barker M.S."/>
            <person name="Bennetzen J.L."/>
            <person name="Bonawitz N.D."/>
            <person name="Chapple C."/>
            <person name="Cheng C."/>
            <person name="Correa L.G."/>
            <person name="Dacre M."/>
            <person name="DeBarry J."/>
            <person name="Dreyer I."/>
            <person name="Elias M."/>
            <person name="Engstrom E.M."/>
            <person name="Estelle M."/>
            <person name="Feng L."/>
            <person name="Finet C."/>
            <person name="Floyd S.K."/>
            <person name="Frommer W.B."/>
            <person name="Fujita T."/>
            <person name="Gramzow L."/>
            <person name="Gutensohn M."/>
            <person name="Harholt J."/>
            <person name="Hattori M."/>
            <person name="Heyl A."/>
            <person name="Hirai T."/>
            <person name="Hiwatashi Y."/>
            <person name="Ishikawa M."/>
            <person name="Iwata M."/>
            <person name="Karol K.G."/>
            <person name="Koehler B."/>
            <person name="Kolukisaoglu U."/>
            <person name="Kubo M."/>
            <person name="Kurata T."/>
            <person name="Lalonde S."/>
            <person name="Li K."/>
            <person name="Li Y."/>
            <person name="Litt A."/>
            <person name="Lyons E."/>
            <person name="Manning G."/>
            <person name="Maruyama T."/>
            <person name="Michael T.P."/>
            <person name="Mikami K."/>
            <person name="Miyazaki S."/>
            <person name="Morinaga S."/>
            <person name="Murata T."/>
            <person name="Mueller-Roeber B."/>
            <person name="Nelson D.R."/>
            <person name="Obara M."/>
            <person name="Oguri Y."/>
            <person name="Olmstead R.G."/>
            <person name="Onodera N."/>
            <person name="Petersen B.L."/>
            <person name="Pils B."/>
            <person name="Prigge M."/>
            <person name="Rensing S.A."/>
            <person name="Riano-Pachon D.M."/>
            <person name="Roberts A.W."/>
            <person name="Sato Y."/>
            <person name="Scheller H.V."/>
            <person name="Schulz B."/>
            <person name="Schulz C."/>
            <person name="Shakirov E.V."/>
            <person name="Shibagaki N."/>
            <person name="Shinohara N."/>
            <person name="Shippen D.E."/>
            <person name="Soerensen I."/>
            <person name="Sotooka R."/>
            <person name="Sugimoto N."/>
            <person name="Sugita M."/>
            <person name="Sumikawa N."/>
            <person name="Tanurdzic M."/>
            <person name="Theissen G."/>
            <person name="Ulvskov P."/>
            <person name="Wakazuki S."/>
            <person name="Weng J.K."/>
            <person name="Willats W.W."/>
            <person name="Wipf D."/>
            <person name="Wolf P.G."/>
            <person name="Yang L."/>
            <person name="Zimmer A.D."/>
            <person name="Zhu Q."/>
            <person name="Mitros T."/>
            <person name="Hellsten U."/>
            <person name="Loque D."/>
            <person name="Otillar R."/>
            <person name="Salamov A."/>
            <person name="Schmutz J."/>
            <person name="Shapiro H."/>
            <person name="Lindquist E."/>
            <person name="Lucas S."/>
            <person name="Rokhsar D."/>
            <person name="Grigoriev I.V."/>
        </authorList>
    </citation>
    <scope>NUCLEOTIDE SEQUENCE [LARGE SCALE GENOMIC DNA]</scope>
</reference>
<dbReference type="SUPFAM" id="SSF52058">
    <property type="entry name" value="L domain-like"/>
    <property type="match status" value="2"/>
</dbReference>
<sequence length="521" mass="56627">MTVVDGKTSSSVDSAAALLRLKHGVRDPLGTLRGWNKTVSCCEWEGVDCSSQQGRVIGLHLQSLTLPSSDLLILTIQMLSHLRQLHVSRSQFAEPLSSNLSLPGCDLEVLDLSNNILRGSFPTELNLELHSSLEVLDASYNSFTGELPKFHANLKHLDFSSNMFTKTSSNICPTDSKVRNLLLPNNRLTGPLLDSLVNCRRLQLLDVSFNELTGGIPDQLCNSLPKLQHLHAWGNGLQGSIPSTLGNCVDLITILLSHNNLNGSIPTQLSGLHKLWWLSLSSNYLTGEIPSSFGELDNLVCLQLTNNSLEGEIPKEMDGSKSLYVMELASNSFSGKLPGRIGRNSPLIIQLSYNQLSGEIPEEIGLMRSLLILDVAHNNLSGRIPEVLGNLEGMQVLDLSENALHGSIPASLSQLTFLFLFNVSYNNLSGRIPQRGQFFTFTGGSFEGNPELCGLPLPTKCFAADPPVLTNIAHPISDDGIQDILVAALVSGTIAFVICCALSFYCHSKYTCKLSQTSSYV</sequence>
<organism evidence="16">
    <name type="scientific">Selaginella moellendorffii</name>
    <name type="common">Spikemoss</name>
    <dbReference type="NCBI Taxonomy" id="88036"/>
    <lineage>
        <taxon>Eukaryota</taxon>
        <taxon>Viridiplantae</taxon>
        <taxon>Streptophyta</taxon>
        <taxon>Embryophyta</taxon>
        <taxon>Tracheophyta</taxon>
        <taxon>Lycopodiopsida</taxon>
        <taxon>Selaginellales</taxon>
        <taxon>Selaginellaceae</taxon>
        <taxon>Selaginella</taxon>
    </lineage>
</organism>
<evidence type="ECO:0000256" key="11">
    <source>
        <dbReference type="ARBA" id="ARBA00023180"/>
    </source>
</evidence>
<dbReference type="STRING" id="88036.D8T7X7"/>
<dbReference type="Pfam" id="PF00560">
    <property type="entry name" value="LRR_1"/>
    <property type="match status" value="5"/>
</dbReference>
<keyword evidence="3" id="KW-1003">Cell membrane</keyword>
<keyword evidence="6" id="KW-0732">Signal</keyword>
<evidence type="ECO:0000256" key="4">
    <source>
        <dbReference type="ARBA" id="ARBA00022614"/>
    </source>
</evidence>
<dbReference type="HOGENOM" id="CLU_000288_22_4_1"/>
<evidence type="ECO:0000256" key="6">
    <source>
        <dbReference type="ARBA" id="ARBA00022729"/>
    </source>
</evidence>
<dbReference type="InterPro" id="IPR001611">
    <property type="entry name" value="Leu-rich_rpt"/>
</dbReference>
<dbReference type="EMBL" id="GL377687">
    <property type="protein sequence ID" value="EFJ07233.1"/>
    <property type="molecule type" value="Genomic_DNA"/>
</dbReference>
<evidence type="ECO:0000256" key="7">
    <source>
        <dbReference type="ARBA" id="ARBA00022737"/>
    </source>
</evidence>
<name>D8T7X7_SELML</name>
<evidence type="ECO:0000256" key="5">
    <source>
        <dbReference type="ARBA" id="ARBA00022692"/>
    </source>
</evidence>
<dbReference type="OMA" id="IAFVICC"/>
<keyword evidence="11" id="KW-0325">Glycoprotein</keyword>
<evidence type="ECO:0000256" key="3">
    <source>
        <dbReference type="ARBA" id="ARBA00022475"/>
    </source>
</evidence>